<feature type="transmembrane region" description="Helical" evidence="2">
    <location>
        <begin position="78"/>
        <end position="97"/>
    </location>
</feature>
<dbReference type="Gene3D" id="2.10.25.10">
    <property type="entry name" value="Laminin"/>
    <property type="match status" value="1"/>
</dbReference>
<dbReference type="PROSITE" id="PS50026">
    <property type="entry name" value="EGF_3"/>
    <property type="match status" value="1"/>
</dbReference>
<dbReference type="SUPFAM" id="SSF64268">
    <property type="entry name" value="PX domain"/>
    <property type="match status" value="1"/>
</dbReference>
<gene>
    <name evidence="5" type="ORF">X798_02484</name>
</gene>
<keyword evidence="2" id="KW-0812">Transmembrane</keyword>
<dbReference type="SMART" id="SM00312">
    <property type="entry name" value="PX"/>
    <property type="match status" value="1"/>
</dbReference>
<evidence type="ECO:0000259" key="4">
    <source>
        <dbReference type="PROSITE" id="PS50195"/>
    </source>
</evidence>
<evidence type="ECO:0000313" key="5">
    <source>
        <dbReference type="EMBL" id="OZC10441.1"/>
    </source>
</evidence>
<evidence type="ECO:0008006" key="7">
    <source>
        <dbReference type="Google" id="ProtNLM"/>
    </source>
</evidence>
<feature type="disulfide bond" evidence="1">
    <location>
        <begin position="150"/>
        <end position="159"/>
    </location>
</feature>
<feature type="domain" description="PX" evidence="4">
    <location>
        <begin position="276"/>
        <end position="392"/>
    </location>
</feature>
<dbReference type="GO" id="GO:0005154">
    <property type="term" value="F:epidermal growth factor receptor binding"/>
    <property type="evidence" value="ECO:0007669"/>
    <property type="project" value="InterPro"/>
</dbReference>
<evidence type="ECO:0000313" key="6">
    <source>
        <dbReference type="Proteomes" id="UP000242913"/>
    </source>
</evidence>
<dbReference type="SUPFAM" id="SSF57196">
    <property type="entry name" value="EGF/Laminin"/>
    <property type="match status" value="1"/>
</dbReference>
<keyword evidence="2" id="KW-0472">Membrane</keyword>
<dbReference type="Proteomes" id="UP000242913">
    <property type="component" value="Unassembled WGS sequence"/>
</dbReference>
<dbReference type="GO" id="GO:0035091">
    <property type="term" value="F:phosphatidylinositol binding"/>
    <property type="evidence" value="ECO:0007669"/>
    <property type="project" value="InterPro"/>
</dbReference>
<dbReference type="GO" id="GO:0007173">
    <property type="term" value="P:epidermal growth factor receptor signaling pathway"/>
    <property type="evidence" value="ECO:0007669"/>
    <property type="project" value="InterPro"/>
</dbReference>
<dbReference type="PROSITE" id="PS01186">
    <property type="entry name" value="EGF_2"/>
    <property type="match status" value="1"/>
</dbReference>
<dbReference type="PROSITE" id="PS50195">
    <property type="entry name" value="PX"/>
    <property type="match status" value="1"/>
</dbReference>
<feature type="transmembrane region" description="Helical" evidence="2">
    <location>
        <begin position="179"/>
        <end position="202"/>
    </location>
</feature>
<evidence type="ECO:0000256" key="1">
    <source>
        <dbReference type="PROSITE-ProRule" id="PRU00076"/>
    </source>
</evidence>
<dbReference type="PANTHER" id="PTHR12332">
    <property type="entry name" value="KEREN-RELATED"/>
    <property type="match status" value="1"/>
</dbReference>
<dbReference type="InterPro" id="IPR001683">
    <property type="entry name" value="PX_dom"/>
</dbReference>
<dbReference type="GO" id="GO:0048018">
    <property type="term" value="F:receptor ligand activity"/>
    <property type="evidence" value="ECO:0007669"/>
    <property type="project" value="InterPro"/>
</dbReference>
<feature type="non-terminal residue" evidence="5">
    <location>
        <position position="447"/>
    </location>
</feature>
<comment type="caution">
    <text evidence="1">Lacks conserved residue(s) required for the propagation of feature annotation.</text>
</comment>
<proteinExistence type="predicted"/>
<keyword evidence="6" id="KW-1185">Reference proteome</keyword>
<organism evidence="5 6">
    <name type="scientific">Onchocerca flexuosa</name>
    <dbReference type="NCBI Taxonomy" id="387005"/>
    <lineage>
        <taxon>Eukaryota</taxon>
        <taxon>Metazoa</taxon>
        <taxon>Ecdysozoa</taxon>
        <taxon>Nematoda</taxon>
        <taxon>Chromadorea</taxon>
        <taxon>Rhabditida</taxon>
        <taxon>Spirurina</taxon>
        <taxon>Spiruromorpha</taxon>
        <taxon>Filarioidea</taxon>
        <taxon>Onchocercidae</taxon>
        <taxon>Onchocerca</taxon>
    </lineage>
</organism>
<dbReference type="InterPro" id="IPR000742">
    <property type="entry name" value="EGF"/>
</dbReference>
<dbReference type="InterPro" id="IPR043403">
    <property type="entry name" value="Gurken/Spitz"/>
</dbReference>
<keyword evidence="2" id="KW-1133">Transmembrane helix</keyword>
<name>A0A238BYW3_9BILA</name>
<dbReference type="AlphaFoldDB" id="A0A238BYW3"/>
<keyword evidence="1" id="KW-0245">EGF-like domain</keyword>
<dbReference type="PROSITE" id="PS00022">
    <property type="entry name" value="EGF_1"/>
    <property type="match status" value="1"/>
</dbReference>
<dbReference type="InterPro" id="IPR036871">
    <property type="entry name" value="PX_dom_sf"/>
</dbReference>
<accession>A0A238BYW3</accession>
<sequence>MYIACNGLQDRYDNSDVLNFITDAVKSEFSGTNPSSHKPVKLSQQPYRSCARHSKPNTYLENRCSTCVSAVAPRVLQISLFTLLQLIIGLPVLVNGCSTRSRYDQKRLSASYRLDKLSNCSEVYRGYCRNDGVCKMTADVAQRAVPICSCQKGFRGRQCELINDPNIYFSRQQGQMQMAAISSAMIAILFVILFLSFVFYFYRRYMRYGIQGSNSLSTFDTLELSSPINKQKQDSRGIVNNFEVGSTLKFVIILIKFKACCQDSMALLDLDNIAPRLDGNSMISIPYYKIKDGKYTVYIIKVAIDSTIWTVERRYSDFVAFDLQRFEDRKKSFLPPKKLIGNLDLEFLNERRIELEKYIRTVVELDLWLQRRRKQYALPSLTARFLDFQEYVRHWKKEMCDLSYTYISLLRVLKVDTDGVKMKYCELEHGFEKIKIILSVKTYWMVE</sequence>
<keyword evidence="1" id="KW-1015">Disulfide bond</keyword>
<reference evidence="5 6" key="1">
    <citation type="submission" date="2015-12" db="EMBL/GenBank/DDBJ databases">
        <title>Draft genome of the nematode, Onchocerca flexuosa.</title>
        <authorList>
            <person name="Mitreva M."/>
        </authorList>
    </citation>
    <scope>NUCLEOTIDE SEQUENCE [LARGE SCALE GENOMIC DNA]</scope>
    <source>
        <strain evidence="5">Red Deer</strain>
    </source>
</reference>
<dbReference type="EMBL" id="KZ269986">
    <property type="protein sequence ID" value="OZC10441.1"/>
    <property type="molecule type" value="Genomic_DNA"/>
</dbReference>
<dbReference type="OrthoDB" id="430293at2759"/>
<dbReference type="Pfam" id="PF00787">
    <property type="entry name" value="PX"/>
    <property type="match status" value="1"/>
</dbReference>
<dbReference type="PANTHER" id="PTHR12332:SF1">
    <property type="entry name" value="KEREN-RELATED"/>
    <property type="match status" value="1"/>
</dbReference>
<protein>
    <recommendedName>
        <fullName evidence="7">EGF-like domain-containing protein</fullName>
    </recommendedName>
</protein>
<evidence type="ECO:0000259" key="3">
    <source>
        <dbReference type="PROSITE" id="PS50026"/>
    </source>
</evidence>
<feature type="domain" description="EGF-like" evidence="3">
    <location>
        <begin position="116"/>
        <end position="160"/>
    </location>
</feature>
<dbReference type="Gene3D" id="3.30.1520.10">
    <property type="entry name" value="Phox-like domain"/>
    <property type="match status" value="1"/>
</dbReference>
<evidence type="ECO:0000256" key="2">
    <source>
        <dbReference type="SAM" id="Phobius"/>
    </source>
</evidence>